<keyword evidence="3" id="KW-0813">Transport</keyword>
<accession>A0A2W7Q2L0</accession>
<feature type="signal peptide" evidence="8">
    <location>
        <begin position="1"/>
        <end position="25"/>
    </location>
</feature>
<evidence type="ECO:0000256" key="5">
    <source>
        <dbReference type="ARBA" id="ARBA00022692"/>
    </source>
</evidence>
<organism evidence="9 10">
    <name type="scientific">Palleronia aestuarii</name>
    <dbReference type="NCBI Taxonomy" id="568105"/>
    <lineage>
        <taxon>Bacteria</taxon>
        <taxon>Pseudomonadati</taxon>
        <taxon>Pseudomonadota</taxon>
        <taxon>Alphaproteobacteria</taxon>
        <taxon>Rhodobacterales</taxon>
        <taxon>Roseobacteraceae</taxon>
        <taxon>Palleronia</taxon>
    </lineage>
</organism>
<evidence type="ECO:0000256" key="3">
    <source>
        <dbReference type="ARBA" id="ARBA00022448"/>
    </source>
</evidence>
<dbReference type="InterPro" id="IPR003423">
    <property type="entry name" value="OMP_efflux"/>
</dbReference>
<keyword evidence="10" id="KW-1185">Reference proteome</keyword>
<comment type="caution">
    <text evidence="9">The sequence shown here is derived from an EMBL/GenBank/DDBJ whole genome shotgun (WGS) entry which is preliminary data.</text>
</comment>
<feature type="chain" id="PRO_5016127045" evidence="8">
    <location>
        <begin position="26"/>
        <end position="473"/>
    </location>
</feature>
<comment type="similarity">
    <text evidence="2">Belongs to the outer membrane factor (OMF) (TC 1.B.17) family.</text>
</comment>
<dbReference type="EMBL" id="QKZL01000008">
    <property type="protein sequence ID" value="PZX15989.1"/>
    <property type="molecule type" value="Genomic_DNA"/>
</dbReference>
<evidence type="ECO:0000256" key="1">
    <source>
        <dbReference type="ARBA" id="ARBA00004442"/>
    </source>
</evidence>
<dbReference type="InterPro" id="IPR051906">
    <property type="entry name" value="TolC-like"/>
</dbReference>
<dbReference type="AlphaFoldDB" id="A0A2W7Q2L0"/>
<dbReference type="Gene3D" id="1.20.1600.10">
    <property type="entry name" value="Outer membrane efflux proteins (OEP)"/>
    <property type="match status" value="1"/>
</dbReference>
<reference evidence="9 10" key="1">
    <citation type="submission" date="2018-06" db="EMBL/GenBank/DDBJ databases">
        <title>Genomic Encyclopedia of Archaeal and Bacterial Type Strains, Phase II (KMG-II): from individual species to whole genera.</title>
        <authorList>
            <person name="Goeker M."/>
        </authorList>
    </citation>
    <scope>NUCLEOTIDE SEQUENCE [LARGE SCALE GENOMIC DNA]</scope>
    <source>
        <strain evidence="9 10">DSM 22009</strain>
    </source>
</reference>
<sequence length="473" mass="51173">MTILRRFGALALTGLLCLPALPSRAETLTDALILAYRHSGLLEKNRAVLRAADEDVAQAIATLRPIISYTASAARQYQFPNDGTSESISPLIPGQRNSDDSFNSASFSISADLLLWDGRQTALAVDAARELVLVTREALTAVEQQILWDAAQAYLGVLDAQAFVELRQSNLQLLSRELQAARDRFEVGEVTRTDVAVAEAALASARSLLATSQGDLDLARAQYVEAVGQPPGNLAPTSALPQTAATLEAAQAIARQTHPTIRRDMRSITVAELNVERAERAVKPTIRARSSFTIGQDFEETGSIGLEMSGPIYRGGEITSIYRQAIANRDETRADLHITVDDVLLQVAQAWAQLAVSRARIDASQLEVRAAQVAFRGLQEEATLGARTTLDVLDAEQNLSDARANLISAQTSEVLASFQLLVAMGLMTVEHLNLGIVTYDPSVYYNAVRNAPSRKVSPRGEKMDSLLRALGKN</sequence>
<dbReference type="Pfam" id="PF02321">
    <property type="entry name" value="OEP"/>
    <property type="match status" value="2"/>
</dbReference>
<dbReference type="NCBIfam" id="TIGR01844">
    <property type="entry name" value="type_I_sec_TolC"/>
    <property type="match status" value="1"/>
</dbReference>
<evidence type="ECO:0000256" key="7">
    <source>
        <dbReference type="ARBA" id="ARBA00023237"/>
    </source>
</evidence>
<dbReference type="PANTHER" id="PTHR30026:SF22">
    <property type="entry name" value="OUTER MEMBRANE EFFLUX PROTEIN"/>
    <property type="match status" value="1"/>
</dbReference>
<keyword evidence="7" id="KW-0998">Cell outer membrane</keyword>
<keyword evidence="5" id="KW-0812">Transmembrane</keyword>
<dbReference type="RefSeq" id="WP_111537404.1">
    <property type="nucleotide sequence ID" value="NZ_QKZL01000008.1"/>
</dbReference>
<comment type="subcellular location">
    <subcellularLocation>
        <location evidence="1">Cell outer membrane</location>
    </subcellularLocation>
</comment>
<dbReference type="GO" id="GO:0015562">
    <property type="term" value="F:efflux transmembrane transporter activity"/>
    <property type="evidence" value="ECO:0007669"/>
    <property type="project" value="InterPro"/>
</dbReference>
<keyword evidence="6" id="KW-0472">Membrane</keyword>
<dbReference type="GO" id="GO:1990281">
    <property type="term" value="C:efflux pump complex"/>
    <property type="evidence" value="ECO:0007669"/>
    <property type="project" value="TreeGrafter"/>
</dbReference>
<dbReference type="GO" id="GO:0009279">
    <property type="term" value="C:cell outer membrane"/>
    <property type="evidence" value="ECO:0007669"/>
    <property type="project" value="UniProtKB-SubCell"/>
</dbReference>
<dbReference type="GO" id="GO:0015288">
    <property type="term" value="F:porin activity"/>
    <property type="evidence" value="ECO:0007669"/>
    <property type="project" value="TreeGrafter"/>
</dbReference>
<evidence type="ECO:0000256" key="2">
    <source>
        <dbReference type="ARBA" id="ARBA00007613"/>
    </source>
</evidence>
<dbReference type="Proteomes" id="UP000248916">
    <property type="component" value="Unassembled WGS sequence"/>
</dbReference>
<gene>
    <name evidence="9" type="ORF">LX81_02259</name>
</gene>
<name>A0A2W7Q2L0_9RHOB</name>
<keyword evidence="8" id="KW-0732">Signal</keyword>
<evidence type="ECO:0000256" key="8">
    <source>
        <dbReference type="SAM" id="SignalP"/>
    </source>
</evidence>
<dbReference type="SUPFAM" id="SSF56954">
    <property type="entry name" value="Outer membrane efflux proteins (OEP)"/>
    <property type="match status" value="1"/>
</dbReference>
<evidence type="ECO:0000313" key="10">
    <source>
        <dbReference type="Proteomes" id="UP000248916"/>
    </source>
</evidence>
<dbReference type="PANTHER" id="PTHR30026">
    <property type="entry name" value="OUTER MEMBRANE PROTEIN TOLC"/>
    <property type="match status" value="1"/>
</dbReference>
<evidence type="ECO:0000256" key="6">
    <source>
        <dbReference type="ARBA" id="ARBA00023136"/>
    </source>
</evidence>
<evidence type="ECO:0000313" key="9">
    <source>
        <dbReference type="EMBL" id="PZX15989.1"/>
    </source>
</evidence>
<keyword evidence="4" id="KW-1134">Transmembrane beta strand</keyword>
<dbReference type="OrthoDB" id="9789368at2"/>
<evidence type="ECO:0000256" key="4">
    <source>
        <dbReference type="ARBA" id="ARBA00022452"/>
    </source>
</evidence>
<protein>
    <submittedName>
        <fullName evidence="9">Outer membrane protein</fullName>
    </submittedName>
</protein>
<proteinExistence type="inferred from homology"/>
<dbReference type="InterPro" id="IPR010130">
    <property type="entry name" value="T1SS_OMP_TolC"/>
</dbReference>